<dbReference type="GO" id="GO:0005524">
    <property type="term" value="F:ATP binding"/>
    <property type="evidence" value="ECO:0007669"/>
    <property type="project" value="UniProtKB-UniRule"/>
</dbReference>
<dbReference type="InterPro" id="IPR017441">
    <property type="entry name" value="Protein_kinase_ATP_BS"/>
</dbReference>
<dbReference type="GO" id="GO:0004672">
    <property type="term" value="F:protein kinase activity"/>
    <property type="evidence" value="ECO:0007669"/>
    <property type="project" value="InterPro"/>
</dbReference>
<evidence type="ECO:0000256" key="1">
    <source>
        <dbReference type="ARBA" id="ARBA00022741"/>
    </source>
</evidence>
<evidence type="ECO:0000313" key="7">
    <source>
        <dbReference type="Proteomes" id="UP000177625"/>
    </source>
</evidence>
<dbReference type="SMART" id="SM00220">
    <property type="entry name" value="S_TKc"/>
    <property type="match status" value="1"/>
</dbReference>
<dbReference type="Gene3D" id="1.10.510.10">
    <property type="entry name" value="Transferase(Phosphotransferase) domain 1"/>
    <property type="match status" value="1"/>
</dbReference>
<dbReference type="InterPro" id="IPR011009">
    <property type="entry name" value="Kinase-like_dom_sf"/>
</dbReference>
<sequence length="649" mass="72183">MPPKRDFAEADLVAESPQAKKQRLAEASSDNDAIPDIMPTGPKLASKPPKKVRVVPTSDEILAMTVKQRRQFRQENWLRRSFSWDEFTIPGGVYWKGVKVLGQGTYGVAGLFKYIGPNESTPKSIVVKQCGPTQRHALIRESRILAELATAGSKHIVKLFKSIFYTAGTGAHPSWDPIPYTRTLRANGTAVQQYDPDLQVSKIYLEHCEEGDLWAHQKKVNPTHEHPSEEYIWRLLECYVRGLYVLATGKEEPIPEAPKKEASTSEAADQPTQSTETKVTERKKLDVPEISSRKKGEGVLTAVMNASLEVILSGLRTLTIGHPNVASPETPALKSSVTEPGFLPKVAEWKPIIHFDVKPDNLLVGKTDDNHQNPSRGIHKFADFGQARHTPPIVTPHFIAYGRFCGAKGIKPPEQMYEGAQNVDIGKAGDLWSIATTIYALILKKYIPTSVCRITFINSASGLSESYETQGSDLLTLDDALYSNTLLNVLMRCLAFKVVDRPSLDPLKRTIDEAIAALERQRSLDQKDPFFDFTEGNLEDGEDVALLSPDPLERYGRVDSLVLDNARMPLWSPPARVDVLGFTPDGAPSLNIDGNTAVYSVQAPKFLPFLSTPMLLAQQQRQQQQQQQQQQNEQRLHENADVSEYELDG</sequence>
<keyword evidence="1 3" id="KW-0547">Nucleotide-binding</keyword>
<gene>
    <name evidence="6" type="ORF">RSE6_11693</name>
</gene>
<dbReference type="AlphaFoldDB" id="A0A1E1MNK3"/>
<dbReference type="InterPro" id="IPR053083">
    <property type="entry name" value="TF_kinase-domain_protein"/>
</dbReference>
<evidence type="ECO:0000259" key="5">
    <source>
        <dbReference type="PROSITE" id="PS50011"/>
    </source>
</evidence>
<feature type="region of interest" description="Disordered" evidence="4">
    <location>
        <begin position="1"/>
        <end position="50"/>
    </location>
</feature>
<feature type="compositionally biased region" description="Polar residues" evidence="4">
    <location>
        <begin position="264"/>
        <end position="277"/>
    </location>
</feature>
<dbReference type="PROSITE" id="PS00108">
    <property type="entry name" value="PROTEIN_KINASE_ST"/>
    <property type="match status" value="1"/>
</dbReference>
<feature type="binding site" evidence="3">
    <location>
        <position position="128"/>
    </location>
    <ligand>
        <name>ATP</name>
        <dbReference type="ChEBI" id="CHEBI:30616"/>
    </ligand>
</feature>
<organism evidence="6 7">
    <name type="scientific">Rhynchosporium secalis</name>
    <name type="common">Barley scald fungus</name>
    <dbReference type="NCBI Taxonomy" id="38038"/>
    <lineage>
        <taxon>Eukaryota</taxon>
        <taxon>Fungi</taxon>
        <taxon>Dikarya</taxon>
        <taxon>Ascomycota</taxon>
        <taxon>Pezizomycotina</taxon>
        <taxon>Leotiomycetes</taxon>
        <taxon>Helotiales</taxon>
        <taxon>Ploettnerulaceae</taxon>
        <taxon>Rhynchosporium</taxon>
    </lineage>
</organism>
<dbReference type="PROSITE" id="PS00107">
    <property type="entry name" value="PROTEIN_KINASE_ATP"/>
    <property type="match status" value="1"/>
</dbReference>
<feature type="region of interest" description="Disordered" evidence="4">
    <location>
        <begin position="619"/>
        <end position="649"/>
    </location>
</feature>
<dbReference type="EMBL" id="FJVC01000439">
    <property type="protein sequence ID" value="CZT50668.1"/>
    <property type="molecule type" value="Genomic_DNA"/>
</dbReference>
<accession>A0A1E1MNK3</accession>
<evidence type="ECO:0000256" key="4">
    <source>
        <dbReference type="SAM" id="MobiDB-lite"/>
    </source>
</evidence>
<dbReference type="InterPro" id="IPR008271">
    <property type="entry name" value="Ser/Thr_kinase_AS"/>
</dbReference>
<feature type="domain" description="Protein kinase" evidence="5">
    <location>
        <begin position="95"/>
        <end position="531"/>
    </location>
</feature>
<dbReference type="Proteomes" id="UP000177625">
    <property type="component" value="Unassembled WGS sequence"/>
</dbReference>
<feature type="region of interest" description="Disordered" evidence="4">
    <location>
        <begin position="254"/>
        <end position="290"/>
    </location>
</feature>
<evidence type="ECO:0000256" key="3">
    <source>
        <dbReference type="PROSITE-ProRule" id="PRU10141"/>
    </source>
</evidence>
<keyword evidence="7" id="KW-1185">Reference proteome</keyword>
<feature type="compositionally biased region" description="Low complexity" evidence="4">
    <location>
        <begin position="619"/>
        <end position="631"/>
    </location>
</feature>
<proteinExistence type="predicted"/>
<name>A0A1E1MNK3_RHYSE</name>
<dbReference type="Pfam" id="PF00069">
    <property type="entry name" value="Pkinase"/>
    <property type="match status" value="1"/>
</dbReference>
<dbReference type="PANTHER" id="PTHR44305">
    <property type="entry name" value="SI:DKEY-192D15.2-RELATED"/>
    <property type="match status" value="1"/>
</dbReference>
<dbReference type="PROSITE" id="PS50011">
    <property type="entry name" value="PROTEIN_KINASE_DOM"/>
    <property type="match status" value="1"/>
</dbReference>
<evidence type="ECO:0000313" key="6">
    <source>
        <dbReference type="EMBL" id="CZT50668.1"/>
    </source>
</evidence>
<protein>
    <recommendedName>
        <fullName evidence="5">Protein kinase domain-containing protein</fullName>
    </recommendedName>
</protein>
<dbReference type="InterPro" id="IPR000719">
    <property type="entry name" value="Prot_kinase_dom"/>
</dbReference>
<evidence type="ECO:0000256" key="2">
    <source>
        <dbReference type="ARBA" id="ARBA00022840"/>
    </source>
</evidence>
<keyword evidence="2 3" id="KW-0067">ATP-binding</keyword>
<feature type="compositionally biased region" description="Basic and acidic residues" evidence="4">
    <location>
        <begin position="278"/>
        <end position="290"/>
    </location>
</feature>
<feature type="compositionally biased region" description="Basic and acidic residues" evidence="4">
    <location>
        <begin position="254"/>
        <end position="263"/>
    </location>
</feature>
<reference evidence="7" key="1">
    <citation type="submission" date="2016-03" db="EMBL/GenBank/DDBJ databases">
        <authorList>
            <person name="Guldener U."/>
        </authorList>
    </citation>
    <scope>NUCLEOTIDE SEQUENCE [LARGE SCALE GENOMIC DNA]</scope>
</reference>
<dbReference type="SUPFAM" id="SSF56112">
    <property type="entry name" value="Protein kinase-like (PK-like)"/>
    <property type="match status" value="2"/>
</dbReference>